<gene>
    <name evidence="1" type="ORF">APY04_0589</name>
</gene>
<dbReference type="AlphaFoldDB" id="A0A109BLE2"/>
<sequence>MFRYAPCARCAIIVGLCRIDQLASRWSSISVQSTCNDRIAQRCEKIRASAVVR</sequence>
<dbReference type="Proteomes" id="UP000059074">
    <property type="component" value="Unassembled WGS sequence"/>
</dbReference>
<reference evidence="1 2" key="1">
    <citation type="submission" date="2015-10" db="EMBL/GenBank/DDBJ databases">
        <title>Transcriptomic analysis of a linuron degrading triple-species bacterial consortium.</title>
        <authorList>
            <person name="Albers P."/>
        </authorList>
    </citation>
    <scope>NUCLEOTIDE SEQUENCE [LARGE SCALE GENOMIC DNA]</scope>
    <source>
        <strain evidence="1 2">WDL6</strain>
    </source>
</reference>
<name>A0A109BLE2_HYPSL</name>
<dbReference type="EMBL" id="LMTR01000027">
    <property type="protein sequence ID" value="KWT70927.1"/>
    <property type="molecule type" value="Genomic_DNA"/>
</dbReference>
<accession>A0A109BLE2</accession>
<proteinExistence type="predicted"/>
<keyword evidence="2" id="KW-1185">Reference proteome</keyword>
<evidence type="ECO:0000313" key="1">
    <source>
        <dbReference type="EMBL" id="KWT70927.1"/>
    </source>
</evidence>
<evidence type="ECO:0000313" key="2">
    <source>
        <dbReference type="Proteomes" id="UP000059074"/>
    </source>
</evidence>
<comment type="caution">
    <text evidence="1">The sequence shown here is derived from an EMBL/GenBank/DDBJ whole genome shotgun (WGS) entry which is preliminary data.</text>
</comment>
<dbReference type="PATRIC" id="fig|121290.4.peg.1060"/>
<organism evidence="1 2">
    <name type="scientific">Hyphomicrobium sulfonivorans</name>
    <dbReference type="NCBI Taxonomy" id="121290"/>
    <lineage>
        <taxon>Bacteria</taxon>
        <taxon>Pseudomonadati</taxon>
        <taxon>Pseudomonadota</taxon>
        <taxon>Alphaproteobacteria</taxon>
        <taxon>Hyphomicrobiales</taxon>
        <taxon>Hyphomicrobiaceae</taxon>
        <taxon>Hyphomicrobium</taxon>
    </lineage>
</organism>
<protein>
    <submittedName>
        <fullName evidence="1">Uncharacterized protein</fullName>
    </submittedName>
</protein>